<dbReference type="AlphaFoldDB" id="A0A225VIP0"/>
<dbReference type="Proteomes" id="UP000198211">
    <property type="component" value="Unassembled WGS sequence"/>
</dbReference>
<organism evidence="3 4">
    <name type="scientific">Phytophthora megakarya</name>
    <dbReference type="NCBI Taxonomy" id="4795"/>
    <lineage>
        <taxon>Eukaryota</taxon>
        <taxon>Sar</taxon>
        <taxon>Stramenopiles</taxon>
        <taxon>Oomycota</taxon>
        <taxon>Peronosporomycetes</taxon>
        <taxon>Peronosporales</taxon>
        <taxon>Peronosporaceae</taxon>
        <taxon>Phytophthora</taxon>
    </lineage>
</organism>
<protein>
    <submittedName>
        <fullName evidence="3">Uncharacterized protein</fullName>
    </submittedName>
</protein>
<keyword evidence="4" id="KW-1185">Reference proteome</keyword>
<evidence type="ECO:0000313" key="3">
    <source>
        <dbReference type="EMBL" id="OWZ05451.1"/>
    </source>
</evidence>
<feature type="region of interest" description="Disordered" evidence="1">
    <location>
        <begin position="60"/>
        <end position="102"/>
    </location>
</feature>
<evidence type="ECO:0000256" key="1">
    <source>
        <dbReference type="SAM" id="MobiDB-lite"/>
    </source>
</evidence>
<proteinExistence type="predicted"/>
<reference evidence="4" key="1">
    <citation type="submission" date="2017-03" db="EMBL/GenBank/DDBJ databases">
        <title>Phytopthora megakarya and P. palmivora, two closely related causual agents of cacao black pod achieved similar genome size and gene model numbers by different mechanisms.</title>
        <authorList>
            <person name="Ali S."/>
            <person name="Shao J."/>
            <person name="Larry D.J."/>
            <person name="Kronmiller B."/>
            <person name="Shen D."/>
            <person name="Strem M.D."/>
            <person name="Melnick R.L."/>
            <person name="Guiltinan M.J."/>
            <person name="Tyler B.M."/>
            <person name="Meinhardt L.W."/>
            <person name="Bailey B.A."/>
        </authorList>
    </citation>
    <scope>NUCLEOTIDE SEQUENCE [LARGE SCALE GENOMIC DNA]</scope>
    <source>
        <strain evidence="4">zdho120</strain>
    </source>
</reference>
<evidence type="ECO:0000256" key="2">
    <source>
        <dbReference type="SAM" id="SignalP"/>
    </source>
</evidence>
<comment type="caution">
    <text evidence="3">The sequence shown here is derived from an EMBL/GenBank/DDBJ whole genome shotgun (WGS) entry which is preliminary data.</text>
</comment>
<feature type="chain" id="PRO_5013393476" evidence="2">
    <location>
        <begin position="26"/>
        <end position="608"/>
    </location>
</feature>
<feature type="signal peptide" evidence="2">
    <location>
        <begin position="1"/>
        <end position="25"/>
    </location>
</feature>
<feature type="compositionally biased region" description="Acidic residues" evidence="1">
    <location>
        <begin position="66"/>
        <end position="98"/>
    </location>
</feature>
<dbReference type="STRING" id="4795.A0A225VIP0"/>
<accession>A0A225VIP0</accession>
<dbReference type="OrthoDB" id="153339at2759"/>
<dbReference type="EMBL" id="NBNE01004423">
    <property type="protein sequence ID" value="OWZ05451.1"/>
    <property type="molecule type" value="Genomic_DNA"/>
</dbReference>
<keyword evidence="2" id="KW-0732">Signal</keyword>
<sequence>MTRLLLVLTFVFATVICTFTSSAQSITFNNRAASTPTATVAAANFTVNSTATISNATVTFVKEERDADEDSDDSEDEGSLDSDDSDSSDSDDESDSSDEVSFSGLTIGNALNATSTIKSTYKNWIGSALSSGRDTACWRKTHIAKTCPLGYDGKLGTCWAQCPLSYPVECGMECIRQNDDCTLAVVSKISAVAQGAFSIAQNNVYGQFKLMAKGVQIAFKCAKEWMGLVKGLSKYVRTIEVSDPNSDEKLLTALYQTDNVAFDIPITIMSCLGIKVDDAFKFADRVLNTGELALKEIISSGVNITSSWAAFTKFMKNITLGETIESLKKDEITSLQTALESDSTCGYDMKRLLDRTWMTVAELRRKNPKISEDDIRVVMSKSNLALYDIPTVTNNCMEELIAESNEATAYKTREALRKGLGTVIDDLISSGTSGNGTLLTAGQYAYKIADKVATFYAVWERKNIGGAMSEFFQTICGPTQFVGDIDDGTVKEALGFKTVKKAFNNSDGNWTKAGDGSVTITFKSVDTEDVTVNIRSGGDKIDEVAIAAGKTVTWRSNVTTLGGKTLYLDRWRPGFLGLPGMGGGSLLLWVPQSTKGGRLHLNAMLNVS</sequence>
<evidence type="ECO:0000313" key="4">
    <source>
        <dbReference type="Proteomes" id="UP000198211"/>
    </source>
</evidence>
<name>A0A225VIP0_9STRA</name>
<gene>
    <name evidence="3" type="ORF">PHMEG_00022460</name>
</gene>